<dbReference type="Gene3D" id="3.30.70.330">
    <property type="match status" value="1"/>
</dbReference>
<dbReference type="PANTHER" id="PTHR12202:SF0">
    <property type="entry name" value="ESF1 HOMOLOG"/>
    <property type="match status" value="1"/>
</dbReference>
<evidence type="ECO:0000256" key="2">
    <source>
        <dbReference type="SAM" id="MobiDB-lite"/>
    </source>
</evidence>
<sequence length="469" mass="55914">MDKDIVDDERFKKVLIDPRYKTYKEVTKNVELDKRFEKVLTDKKFRIDDDLFHKDESSSSDESSSDEEEEIDEIEDFEEEQKNCLNENLEETNRIAICNLDWDRINSNDIFILLNSFKPTEGHIKSVKIYPSEFGKERLAEELIKGPKELVELPEEPINEEKRKKISTKKFDFDEDEEFNKNGFVKNKLRKYQLNRLKYYYAVVCFDSVKTAVSIYEQLDGFEYLNSSIRLDLRFIPDDMEFEDECRDECTALPDLNFYKAPEFINTALQQTKVRLTWEEDNHDLSKKLLKSFEDIEKNKDIDYLDEYLASDTESELDSISEGYESDDNNDKVEKYRNLLKNIEEEENKINKDKNKFDIEINWGPELDNMKQDSSSEEEFDEEAKLAKLKQEKRNKFRKSKKYKKQNSDANKKDNSDLELITMDINKDTKKHFNYENYVENSKKVNKEKKIRKEAKDEFEKKIATILNS</sequence>
<dbReference type="InterPro" id="IPR056750">
    <property type="entry name" value="RRM_ESF1"/>
</dbReference>
<feature type="coiled-coil region" evidence="1">
    <location>
        <begin position="326"/>
        <end position="360"/>
    </location>
</feature>
<feature type="region of interest" description="Disordered" evidence="2">
    <location>
        <begin position="395"/>
        <end position="418"/>
    </location>
</feature>
<feature type="region of interest" description="Disordered" evidence="2">
    <location>
        <begin position="366"/>
        <end position="385"/>
    </location>
</feature>
<feature type="coiled-coil region" evidence="1">
    <location>
        <begin position="67"/>
        <end position="95"/>
    </location>
</feature>
<dbReference type="InterPro" id="IPR039754">
    <property type="entry name" value="Esf1"/>
</dbReference>
<proteinExistence type="predicted"/>
<evidence type="ECO:0000313" key="5">
    <source>
        <dbReference type="Proteomes" id="UP001291623"/>
    </source>
</evidence>
<dbReference type="GO" id="GO:0006364">
    <property type="term" value="P:rRNA processing"/>
    <property type="evidence" value="ECO:0007669"/>
    <property type="project" value="InterPro"/>
</dbReference>
<protein>
    <recommendedName>
        <fullName evidence="3">ESF1 RRM domain-containing protein</fullName>
    </recommendedName>
</protein>
<dbReference type="Pfam" id="PF25121">
    <property type="entry name" value="RRM_ESF1"/>
    <property type="match status" value="1"/>
</dbReference>
<evidence type="ECO:0000256" key="1">
    <source>
        <dbReference type="SAM" id="Coils"/>
    </source>
</evidence>
<dbReference type="Proteomes" id="UP001291623">
    <property type="component" value="Unassembled WGS sequence"/>
</dbReference>
<dbReference type="InterPro" id="IPR012677">
    <property type="entry name" value="Nucleotide-bd_a/b_plait_sf"/>
</dbReference>
<comment type="caution">
    <text evidence="4">The sequence shown here is derived from an EMBL/GenBank/DDBJ whole genome shotgun (WGS) entry which is preliminary data.</text>
</comment>
<organism evidence="4 5">
    <name type="scientific">Anisodus tanguticus</name>
    <dbReference type="NCBI Taxonomy" id="243964"/>
    <lineage>
        <taxon>Eukaryota</taxon>
        <taxon>Viridiplantae</taxon>
        <taxon>Streptophyta</taxon>
        <taxon>Embryophyta</taxon>
        <taxon>Tracheophyta</taxon>
        <taxon>Spermatophyta</taxon>
        <taxon>Magnoliopsida</taxon>
        <taxon>eudicotyledons</taxon>
        <taxon>Gunneridae</taxon>
        <taxon>Pentapetalae</taxon>
        <taxon>asterids</taxon>
        <taxon>lamiids</taxon>
        <taxon>Solanales</taxon>
        <taxon>Solanaceae</taxon>
        <taxon>Solanoideae</taxon>
        <taxon>Hyoscyameae</taxon>
        <taxon>Anisodus</taxon>
    </lineage>
</organism>
<dbReference type="EMBL" id="JAVYJV010000049">
    <property type="protein sequence ID" value="KAK4337185.1"/>
    <property type="molecule type" value="Genomic_DNA"/>
</dbReference>
<gene>
    <name evidence="4" type="ORF">RND71_044011</name>
</gene>
<evidence type="ECO:0000259" key="3">
    <source>
        <dbReference type="Pfam" id="PF25121"/>
    </source>
</evidence>
<dbReference type="PANTHER" id="PTHR12202">
    <property type="entry name" value="ESF1 HOMOLOG"/>
    <property type="match status" value="1"/>
</dbReference>
<name>A0AAE1QPG9_9SOLA</name>
<dbReference type="GO" id="GO:0003723">
    <property type="term" value="F:RNA binding"/>
    <property type="evidence" value="ECO:0007669"/>
    <property type="project" value="TreeGrafter"/>
</dbReference>
<feature type="domain" description="ESF1 RRM" evidence="3">
    <location>
        <begin position="92"/>
        <end position="251"/>
    </location>
</feature>
<keyword evidence="5" id="KW-1185">Reference proteome</keyword>
<reference evidence="4" key="1">
    <citation type="submission" date="2023-12" db="EMBL/GenBank/DDBJ databases">
        <title>Genome assembly of Anisodus tanguticus.</title>
        <authorList>
            <person name="Wang Y.-J."/>
        </authorList>
    </citation>
    <scope>NUCLEOTIDE SEQUENCE</scope>
    <source>
        <strain evidence="4">KB-2021</strain>
        <tissue evidence="4">Leaf</tissue>
    </source>
</reference>
<evidence type="ECO:0000313" key="4">
    <source>
        <dbReference type="EMBL" id="KAK4337185.1"/>
    </source>
</evidence>
<accession>A0AAE1QPG9</accession>
<feature type="compositionally biased region" description="Basic residues" evidence="2">
    <location>
        <begin position="395"/>
        <end position="405"/>
    </location>
</feature>
<dbReference type="AlphaFoldDB" id="A0AAE1QPG9"/>
<keyword evidence="1" id="KW-0175">Coiled coil</keyword>
<feature type="compositionally biased region" description="Basic and acidic residues" evidence="2">
    <location>
        <begin position="406"/>
        <end position="416"/>
    </location>
</feature>